<evidence type="ECO:0000313" key="2">
    <source>
        <dbReference type="Proteomes" id="UP000242849"/>
    </source>
</evidence>
<keyword evidence="2" id="KW-1185">Reference proteome</keyword>
<dbReference type="STRING" id="53406.SAMN05421553_3263"/>
<dbReference type="Proteomes" id="UP000242849">
    <property type="component" value="Unassembled WGS sequence"/>
</dbReference>
<proteinExistence type="predicted"/>
<organism evidence="1 2">
    <name type="scientific">Pseudomonas anguilliseptica</name>
    <dbReference type="NCBI Taxonomy" id="53406"/>
    <lineage>
        <taxon>Bacteria</taxon>
        <taxon>Pseudomonadati</taxon>
        <taxon>Pseudomonadota</taxon>
        <taxon>Gammaproteobacteria</taxon>
        <taxon>Pseudomonadales</taxon>
        <taxon>Pseudomonadaceae</taxon>
        <taxon>Pseudomonas</taxon>
    </lineage>
</organism>
<gene>
    <name evidence="1" type="ORF">SAMN05421553_3263</name>
</gene>
<dbReference type="RefSeq" id="WP_090384071.1">
    <property type="nucleotide sequence ID" value="NZ_FNSC01000001.1"/>
</dbReference>
<name>A0A1H5D9R0_PSEAG</name>
<protein>
    <recommendedName>
        <fullName evidence="3">Bacteriophage lambda head decoration protein D</fullName>
    </recommendedName>
</protein>
<accession>A0A1H5D9R0</accession>
<reference evidence="2" key="1">
    <citation type="submission" date="2016-10" db="EMBL/GenBank/DDBJ databases">
        <authorList>
            <person name="Varghese N."/>
            <person name="Submissions S."/>
        </authorList>
    </citation>
    <scope>NUCLEOTIDE SEQUENCE [LARGE SCALE GENOMIC DNA]</scope>
    <source>
        <strain evidence="2">DSM 12111</strain>
    </source>
</reference>
<evidence type="ECO:0008006" key="3">
    <source>
        <dbReference type="Google" id="ProtNLM"/>
    </source>
</evidence>
<dbReference type="AlphaFoldDB" id="A0A1H5D9R0"/>
<dbReference type="EMBL" id="FNSC01000001">
    <property type="protein sequence ID" value="SED75683.1"/>
    <property type="molecule type" value="Genomic_DNA"/>
</dbReference>
<evidence type="ECO:0000313" key="1">
    <source>
        <dbReference type="EMBL" id="SED75683.1"/>
    </source>
</evidence>
<dbReference type="OrthoDB" id="8594895at2"/>
<sequence>MKAQNVVLITSVIAVTALIRQRFIGLNGGTCAAGAKALGVAEYDSDAGNAAPANVLGVILVEAGAPVAAMAEVQSDANGYALDAAVADGDLIRIVRGI</sequence>